<sequence length="66" mass="7374">VIAHLRDAAPAFDPTCMPEPDPRRPLEMRAPGGFGLLLVRRLTDTFTYRPRSGGGNEITVLKRHTM</sequence>
<dbReference type="EMBL" id="LJCR01001561">
    <property type="protein sequence ID" value="KPV50137.1"/>
    <property type="molecule type" value="Genomic_DNA"/>
</dbReference>
<dbReference type="Proteomes" id="UP000050509">
    <property type="component" value="Unassembled WGS sequence"/>
</dbReference>
<comment type="caution">
    <text evidence="3">The sequence shown here is derived from an EMBL/GenBank/DDBJ whole genome shotgun (WGS) entry which is preliminary data.</text>
</comment>
<feature type="region of interest" description="Disordered" evidence="1">
    <location>
        <begin position="1"/>
        <end position="24"/>
    </location>
</feature>
<gene>
    <name evidence="3" type="ORF">SE17_28695</name>
</gene>
<accession>A0A0P9CXI2</accession>
<name>A0A0P9CXI2_9CHLR</name>
<dbReference type="Pfam" id="PF13581">
    <property type="entry name" value="HATPase_c_2"/>
    <property type="match status" value="1"/>
</dbReference>
<reference evidence="3 4" key="1">
    <citation type="submission" date="2015-09" db="EMBL/GenBank/DDBJ databases">
        <title>Draft genome sequence of Kouleothrix aurantiaca JCM 19913.</title>
        <authorList>
            <person name="Hemp J."/>
        </authorList>
    </citation>
    <scope>NUCLEOTIDE SEQUENCE [LARGE SCALE GENOMIC DNA]</scope>
    <source>
        <strain evidence="3 4">COM-B</strain>
    </source>
</reference>
<dbReference type="Gene3D" id="3.30.565.10">
    <property type="entry name" value="Histidine kinase-like ATPase, C-terminal domain"/>
    <property type="match status" value="1"/>
</dbReference>
<dbReference type="InterPro" id="IPR036890">
    <property type="entry name" value="HATPase_C_sf"/>
</dbReference>
<feature type="non-terminal residue" evidence="3">
    <location>
        <position position="1"/>
    </location>
</feature>
<keyword evidence="4" id="KW-1185">Reference proteome</keyword>
<evidence type="ECO:0000256" key="1">
    <source>
        <dbReference type="SAM" id="MobiDB-lite"/>
    </source>
</evidence>
<protein>
    <recommendedName>
        <fullName evidence="2">Histidine kinase/HSP90-like ATPase domain-containing protein</fullName>
    </recommendedName>
</protein>
<dbReference type="CDD" id="cd16936">
    <property type="entry name" value="HATPase_RsbW-like"/>
    <property type="match status" value="1"/>
</dbReference>
<evidence type="ECO:0000259" key="2">
    <source>
        <dbReference type="Pfam" id="PF13581"/>
    </source>
</evidence>
<dbReference type="AlphaFoldDB" id="A0A0P9CXI2"/>
<proteinExistence type="predicted"/>
<evidence type="ECO:0000313" key="3">
    <source>
        <dbReference type="EMBL" id="KPV50137.1"/>
    </source>
</evidence>
<dbReference type="InterPro" id="IPR003594">
    <property type="entry name" value="HATPase_dom"/>
</dbReference>
<feature type="domain" description="Histidine kinase/HSP90-like ATPase" evidence="2">
    <location>
        <begin position="4"/>
        <end position="60"/>
    </location>
</feature>
<evidence type="ECO:0000313" key="4">
    <source>
        <dbReference type="Proteomes" id="UP000050509"/>
    </source>
</evidence>
<organism evidence="3 4">
    <name type="scientific">Kouleothrix aurantiaca</name>
    <dbReference type="NCBI Taxonomy" id="186479"/>
    <lineage>
        <taxon>Bacteria</taxon>
        <taxon>Bacillati</taxon>
        <taxon>Chloroflexota</taxon>
        <taxon>Chloroflexia</taxon>
        <taxon>Chloroflexales</taxon>
        <taxon>Roseiflexineae</taxon>
        <taxon>Roseiflexaceae</taxon>
        <taxon>Kouleothrix</taxon>
    </lineage>
</organism>